<dbReference type="EMBL" id="JAZHOV010000008">
    <property type="protein sequence ID" value="MEF2256093.1"/>
    <property type="molecule type" value="Genomic_DNA"/>
</dbReference>
<gene>
    <name evidence="16" type="ORF">V2V91_13265</name>
</gene>
<evidence type="ECO:0000256" key="2">
    <source>
        <dbReference type="ARBA" id="ARBA00002988"/>
    </source>
</evidence>
<dbReference type="Proteomes" id="UP001351900">
    <property type="component" value="Unassembled WGS sequence"/>
</dbReference>
<evidence type="ECO:0000256" key="8">
    <source>
        <dbReference type="ARBA" id="ARBA00022723"/>
    </source>
</evidence>
<dbReference type="SUPFAM" id="SSF56059">
    <property type="entry name" value="Glutathione synthetase ATP-binding domain-like"/>
    <property type="match status" value="1"/>
</dbReference>
<evidence type="ECO:0000256" key="11">
    <source>
        <dbReference type="ARBA" id="ARBA00022840"/>
    </source>
</evidence>
<comment type="similarity">
    <text evidence="4">Belongs to the PEP-utilizing enzyme family.</text>
</comment>
<keyword evidence="9" id="KW-0547">Nucleotide-binding</keyword>
<evidence type="ECO:0000256" key="9">
    <source>
        <dbReference type="ARBA" id="ARBA00022741"/>
    </source>
</evidence>
<dbReference type="PANTHER" id="PTHR43030:SF1">
    <property type="entry name" value="PHOSPHOENOLPYRUVATE SYNTHASE"/>
    <property type="match status" value="1"/>
</dbReference>
<keyword evidence="7" id="KW-0808">Transferase</keyword>
<evidence type="ECO:0000256" key="3">
    <source>
        <dbReference type="ARBA" id="ARBA00004742"/>
    </source>
</evidence>
<dbReference type="Pfam" id="PF01326">
    <property type="entry name" value="PPDK_N"/>
    <property type="match status" value="1"/>
</dbReference>
<comment type="cofactor">
    <cofactor evidence="1">
        <name>Mg(2+)</name>
        <dbReference type="ChEBI" id="CHEBI:18420"/>
    </cofactor>
</comment>
<evidence type="ECO:0000256" key="10">
    <source>
        <dbReference type="ARBA" id="ARBA00022777"/>
    </source>
</evidence>
<proteinExistence type="inferred from homology"/>
<dbReference type="InterPro" id="IPR013815">
    <property type="entry name" value="ATP_grasp_subdomain_1"/>
</dbReference>
<evidence type="ECO:0000313" key="17">
    <source>
        <dbReference type="Proteomes" id="UP001351900"/>
    </source>
</evidence>
<keyword evidence="8" id="KW-0479">Metal-binding</keyword>
<evidence type="ECO:0000256" key="1">
    <source>
        <dbReference type="ARBA" id="ARBA00001946"/>
    </source>
</evidence>
<comment type="catalytic activity">
    <reaction evidence="14">
        <text>pyruvate + ATP + H2O = phosphoenolpyruvate + AMP + phosphate + 2 H(+)</text>
        <dbReference type="Rhea" id="RHEA:11364"/>
        <dbReference type="ChEBI" id="CHEBI:15361"/>
        <dbReference type="ChEBI" id="CHEBI:15377"/>
        <dbReference type="ChEBI" id="CHEBI:15378"/>
        <dbReference type="ChEBI" id="CHEBI:30616"/>
        <dbReference type="ChEBI" id="CHEBI:43474"/>
        <dbReference type="ChEBI" id="CHEBI:58702"/>
        <dbReference type="ChEBI" id="CHEBI:456215"/>
        <dbReference type="EC" id="2.7.9.2"/>
    </reaction>
</comment>
<evidence type="ECO:0000256" key="6">
    <source>
        <dbReference type="ARBA" id="ARBA00021623"/>
    </source>
</evidence>
<evidence type="ECO:0000256" key="14">
    <source>
        <dbReference type="ARBA" id="ARBA00047700"/>
    </source>
</evidence>
<keyword evidence="10" id="KW-0418">Kinase</keyword>
<dbReference type="Gene3D" id="3.30.1490.20">
    <property type="entry name" value="ATP-grasp fold, A domain"/>
    <property type="match status" value="1"/>
</dbReference>
<comment type="pathway">
    <text evidence="3">Carbohydrate biosynthesis; gluconeogenesis.</text>
</comment>
<evidence type="ECO:0000256" key="12">
    <source>
        <dbReference type="ARBA" id="ARBA00022842"/>
    </source>
</evidence>
<evidence type="ECO:0000256" key="7">
    <source>
        <dbReference type="ARBA" id="ARBA00022679"/>
    </source>
</evidence>
<keyword evidence="11" id="KW-0067">ATP-binding</keyword>
<keyword evidence="12" id="KW-0460">Magnesium</keyword>
<sequence>MSAYTSQTYTLAFDSVETPTIERLGGKCNSLAIMTSAGMPVPPGFAVTTDAFDKVMDETGLRTRIREILAGLDVHDVADVADVERRADHVRELILTQEIPDDVRDEVVGAYRALMARCGGEVAVAVRSSATAEDLPDASFAGQQDTYLWIIGENNALHKVRECWASLYTARAITYRLSNAIPDEGLSMAVAVQKMVNSRSSGVAMTLDPQTGDRTKIVVESSWGLGEMVVSGEVTPDNFLLDKVMMTVVTRAISFKGEELVPNGRGGIVRRAVAAERVEAPSLSDDELMAVARLAKAAEKHYGRPQDIEWAIDADLPDGDNVLLLQARPETIWSPKSNTNTITITSKGSGISAIATSMLSSLGIR</sequence>
<evidence type="ECO:0000256" key="13">
    <source>
        <dbReference type="ARBA" id="ARBA00033470"/>
    </source>
</evidence>
<dbReference type="RefSeq" id="WP_331792211.1">
    <property type="nucleotide sequence ID" value="NZ_BAAAUO010000001.1"/>
</dbReference>
<comment type="caution">
    <text evidence="16">The sequence shown here is derived from an EMBL/GenBank/DDBJ whole genome shotgun (WGS) entry which is preliminary data.</text>
</comment>
<comment type="function">
    <text evidence="2">Catalyzes the phosphorylation of pyruvate to phosphoenolpyruvate.</text>
</comment>
<reference evidence="16 17" key="1">
    <citation type="submission" date="2024-01" db="EMBL/GenBank/DDBJ databases">
        <title>the genome sequence of strain Microbacterium schleiferi NBRC 15075.</title>
        <authorList>
            <person name="Ding Y."/>
            <person name="Zhang G."/>
        </authorList>
    </citation>
    <scope>NUCLEOTIDE SEQUENCE [LARGE SCALE GENOMIC DNA]</scope>
    <source>
        <strain evidence="16 17">NBRC 15075</strain>
    </source>
</reference>
<organism evidence="16 17">
    <name type="scientific">Microbacterium schleiferi</name>
    <dbReference type="NCBI Taxonomy" id="69362"/>
    <lineage>
        <taxon>Bacteria</taxon>
        <taxon>Bacillati</taxon>
        <taxon>Actinomycetota</taxon>
        <taxon>Actinomycetes</taxon>
        <taxon>Micrococcales</taxon>
        <taxon>Microbacteriaceae</taxon>
        <taxon>Microbacterium</taxon>
    </lineage>
</organism>
<evidence type="ECO:0000313" key="16">
    <source>
        <dbReference type="EMBL" id="MEF2256093.1"/>
    </source>
</evidence>
<keyword evidence="17" id="KW-1185">Reference proteome</keyword>
<name>A0ABU7VA23_9MICO</name>
<dbReference type="PANTHER" id="PTHR43030">
    <property type="entry name" value="PHOSPHOENOLPYRUVATE SYNTHASE"/>
    <property type="match status" value="1"/>
</dbReference>
<dbReference type="InterPro" id="IPR006319">
    <property type="entry name" value="PEP_synth"/>
</dbReference>
<evidence type="ECO:0000256" key="4">
    <source>
        <dbReference type="ARBA" id="ARBA00007837"/>
    </source>
</evidence>
<protein>
    <recommendedName>
        <fullName evidence="6">Phosphoenolpyruvate synthase</fullName>
        <ecNumber evidence="5">2.7.9.2</ecNumber>
    </recommendedName>
    <alternativeName>
        <fullName evidence="13">Pyruvate, water dikinase</fullName>
    </alternativeName>
</protein>
<dbReference type="InterPro" id="IPR002192">
    <property type="entry name" value="PPDK_AMP/ATP-bd"/>
</dbReference>
<feature type="domain" description="Pyruvate phosphate dikinase AMP/ATP-binding" evidence="15">
    <location>
        <begin position="22"/>
        <end position="345"/>
    </location>
</feature>
<evidence type="ECO:0000259" key="15">
    <source>
        <dbReference type="Pfam" id="PF01326"/>
    </source>
</evidence>
<evidence type="ECO:0000256" key="5">
    <source>
        <dbReference type="ARBA" id="ARBA00011996"/>
    </source>
</evidence>
<dbReference type="Gene3D" id="3.30.470.20">
    <property type="entry name" value="ATP-grasp fold, B domain"/>
    <property type="match status" value="1"/>
</dbReference>
<accession>A0ABU7VA23</accession>
<dbReference type="EC" id="2.7.9.2" evidence="5"/>